<evidence type="ECO:0000256" key="2">
    <source>
        <dbReference type="ARBA" id="ARBA00012759"/>
    </source>
</evidence>
<dbReference type="PANTHER" id="PTHR21646:SF86">
    <property type="entry name" value="UBIQUITIN CARBOXYL-TERMINAL HYDROLASE"/>
    <property type="match status" value="1"/>
</dbReference>
<dbReference type="SUPFAM" id="SSF54001">
    <property type="entry name" value="Cysteine proteinases"/>
    <property type="match status" value="1"/>
</dbReference>
<feature type="compositionally biased region" description="Basic and acidic residues" evidence="3">
    <location>
        <begin position="140"/>
        <end position="150"/>
    </location>
</feature>
<dbReference type="EMBL" id="KK114923">
    <property type="protein sequence ID" value="KFM63703.1"/>
    <property type="molecule type" value="Genomic_DNA"/>
</dbReference>
<dbReference type="OrthoDB" id="73004at2759"/>
<dbReference type="GO" id="GO:0016579">
    <property type="term" value="P:protein deubiquitination"/>
    <property type="evidence" value="ECO:0007669"/>
    <property type="project" value="InterPro"/>
</dbReference>
<dbReference type="CDD" id="cd02257">
    <property type="entry name" value="Peptidase_C19"/>
    <property type="match status" value="1"/>
</dbReference>
<dbReference type="InterPro" id="IPR050185">
    <property type="entry name" value="Ub_carboxyl-term_hydrolase"/>
</dbReference>
<dbReference type="InterPro" id="IPR018200">
    <property type="entry name" value="USP_CS"/>
</dbReference>
<dbReference type="InterPro" id="IPR028889">
    <property type="entry name" value="USP"/>
</dbReference>
<dbReference type="Gene3D" id="3.90.70.10">
    <property type="entry name" value="Cysteine proteinases"/>
    <property type="match status" value="1"/>
</dbReference>
<dbReference type="InterPro" id="IPR001394">
    <property type="entry name" value="Peptidase_C19_UCH"/>
</dbReference>
<keyword evidence="5" id="KW-0378">Hydrolase</keyword>
<feature type="non-terminal residue" evidence="5">
    <location>
        <position position="311"/>
    </location>
</feature>
<dbReference type="EC" id="3.4.19.12" evidence="2"/>
<keyword evidence="6" id="KW-1185">Reference proteome</keyword>
<gene>
    <name evidence="5" type="ORF">X975_04687</name>
</gene>
<evidence type="ECO:0000256" key="1">
    <source>
        <dbReference type="ARBA" id="ARBA00000707"/>
    </source>
</evidence>
<dbReference type="Proteomes" id="UP000054359">
    <property type="component" value="Unassembled WGS sequence"/>
</dbReference>
<proteinExistence type="predicted"/>
<feature type="domain" description="USP" evidence="4">
    <location>
        <begin position="22"/>
        <end position="311"/>
    </location>
</feature>
<dbReference type="Pfam" id="PF00443">
    <property type="entry name" value="UCH"/>
    <property type="match status" value="1"/>
</dbReference>
<dbReference type="PROSITE" id="PS50235">
    <property type="entry name" value="USP_3"/>
    <property type="match status" value="1"/>
</dbReference>
<sequence length="311" mass="34666">MVGVAVEETAEPDTNFKPRGLTGLQNLGNTCYMNSALQALSNCRPLTQFFLHCEPYIPSDKKPGLARSYMRLVQEMWNEKRPSYVVPTGIAYGMKVVYPVFRGYAQQDAQEFLRCFMDQLHEELKYPVFEMPGSSPSSSDIHEEFSDNRRNSGIPVSEDSSHSEDDYETCDSALSEKSSCSDEAADSPKPLRKISPDEKVHALVHPSIRRKKRSSLSVHKLVVASSSDKDISSKKQIIGDLLTPSDISIKKGDENNAKGDSVSSPEIGISDIDIKNAEIRDMDIETMSVQSGLSTRWIHTSALNSLITRRR</sequence>
<evidence type="ECO:0000256" key="3">
    <source>
        <dbReference type="SAM" id="MobiDB-lite"/>
    </source>
</evidence>
<dbReference type="STRING" id="407821.A0A087TF14"/>
<evidence type="ECO:0000259" key="4">
    <source>
        <dbReference type="PROSITE" id="PS50235"/>
    </source>
</evidence>
<dbReference type="InterPro" id="IPR038765">
    <property type="entry name" value="Papain-like_cys_pep_sf"/>
</dbReference>
<comment type="catalytic activity">
    <reaction evidence="1">
        <text>Thiol-dependent hydrolysis of ester, thioester, amide, peptide and isopeptide bonds formed by the C-terminal Gly of ubiquitin (a 76-residue protein attached to proteins as an intracellular targeting signal).</text>
        <dbReference type="EC" id="3.4.19.12"/>
    </reaction>
</comment>
<protein>
    <recommendedName>
        <fullName evidence="2">ubiquitinyl hydrolase 1</fullName>
        <ecNumber evidence="2">3.4.19.12</ecNumber>
    </recommendedName>
</protein>
<dbReference type="AlphaFoldDB" id="A0A087TF14"/>
<evidence type="ECO:0000313" key="6">
    <source>
        <dbReference type="Proteomes" id="UP000054359"/>
    </source>
</evidence>
<evidence type="ECO:0000313" key="5">
    <source>
        <dbReference type="EMBL" id="KFM63703.1"/>
    </source>
</evidence>
<organism evidence="5 6">
    <name type="scientific">Stegodyphus mimosarum</name>
    <name type="common">African social velvet spider</name>
    <dbReference type="NCBI Taxonomy" id="407821"/>
    <lineage>
        <taxon>Eukaryota</taxon>
        <taxon>Metazoa</taxon>
        <taxon>Ecdysozoa</taxon>
        <taxon>Arthropoda</taxon>
        <taxon>Chelicerata</taxon>
        <taxon>Arachnida</taxon>
        <taxon>Araneae</taxon>
        <taxon>Araneomorphae</taxon>
        <taxon>Entelegynae</taxon>
        <taxon>Eresoidea</taxon>
        <taxon>Eresidae</taxon>
        <taxon>Stegodyphus</taxon>
    </lineage>
</organism>
<accession>A0A087TF14</accession>
<name>A0A087TF14_STEMI</name>
<dbReference type="GO" id="GO:0004843">
    <property type="term" value="F:cysteine-type deubiquitinase activity"/>
    <property type="evidence" value="ECO:0007669"/>
    <property type="project" value="UniProtKB-EC"/>
</dbReference>
<dbReference type="PROSITE" id="PS00972">
    <property type="entry name" value="USP_1"/>
    <property type="match status" value="1"/>
</dbReference>
<reference evidence="5 6" key="1">
    <citation type="submission" date="2013-11" db="EMBL/GenBank/DDBJ databases">
        <title>Genome sequencing of Stegodyphus mimosarum.</title>
        <authorList>
            <person name="Bechsgaard J."/>
        </authorList>
    </citation>
    <scope>NUCLEOTIDE SEQUENCE [LARGE SCALE GENOMIC DNA]</scope>
</reference>
<feature type="region of interest" description="Disordered" evidence="3">
    <location>
        <begin position="129"/>
        <end position="198"/>
    </location>
</feature>
<dbReference type="PANTHER" id="PTHR21646">
    <property type="entry name" value="UBIQUITIN CARBOXYL-TERMINAL HYDROLASE"/>
    <property type="match status" value="1"/>
</dbReference>